<dbReference type="InterPro" id="IPR050466">
    <property type="entry name" value="Carboxylest/Gibb_receptor"/>
</dbReference>
<dbReference type="InterPro" id="IPR029058">
    <property type="entry name" value="AB_hydrolase_fold"/>
</dbReference>
<dbReference type="PANTHER" id="PTHR23024">
    <property type="entry name" value="ARYLACETAMIDE DEACETYLASE"/>
    <property type="match status" value="1"/>
</dbReference>
<proteinExistence type="inferred from homology"/>
<dbReference type="Proteomes" id="UP001604336">
    <property type="component" value="Unassembled WGS sequence"/>
</dbReference>
<keyword evidence="4" id="KW-1185">Reference proteome</keyword>
<organism evidence="3 4">
    <name type="scientific">Abeliophyllum distichum</name>
    <dbReference type="NCBI Taxonomy" id="126358"/>
    <lineage>
        <taxon>Eukaryota</taxon>
        <taxon>Viridiplantae</taxon>
        <taxon>Streptophyta</taxon>
        <taxon>Embryophyta</taxon>
        <taxon>Tracheophyta</taxon>
        <taxon>Spermatophyta</taxon>
        <taxon>Magnoliopsida</taxon>
        <taxon>eudicotyledons</taxon>
        <taxon>Gunneridae</taxon>
        <taxon>Pentapetalae</taxon>
        <taxon>asterids</taxon>
        <taxon>lamiids</taxon>
        <taxon>Lamiales</taxon>
        <taxon>Oleaceae</taxon>
        <taxon>Forsythieae</taxon>
        <taxon>Abeliophyllum</taxon>
    </lineage>
</organism>
<feature type="domain" description="Alpha/beta hydrolase fold-3" evidence="2">
    <location>
        <begin position="63"/>
        <end position="174"/>
    </location>
</feature>
<accession>A0ABD1VB99</accession>
<dbReference type="PANTHER" id="PTHR23024:SF551">
    <property type="entry name" value="2-HYDROXYISOFLAVANONE DEHYDRATASE-LIKE"/>
    <property type="match status" value="1"/>
</dbReference>
<comment type="caution">
    <text evidence="3">The sequence shown here is derived from an EMBL/GenBank/DDBJ whole genome shotgun (WGS) entry which is preliminary data.</text>
</comment>
<dbReference type="EMBL" id="JBFOLK010000002">
    <property type="protein sequence ID" value="KAL2533868.1"/>
    <property type="molecule type" value="Genomic_DNA"/>
</dbReference>
<evidence type="ECO:0000259" key="2">
    <source>
        <dbReference type="Pfam" id="PF07859"/>
    </source>
</evidence>
<dbReference type="AlphaFoldDB" id="A0ABD1VB99"/>
<reference evidence="4" key="1">
    <citation type="submission" date="2024-07" db="EMBL/GenBank/DDBJ databases">
        <title>Two chromosome-level genome assemblies of Korean endemic species Abeliophyllum distichum and Forsythia ovata (Oleaceae).</title>
        <authorList>
            <person name="Jang H."/>
        </authorList>
    </citation>
    <scope>NUCLEOTIDE SEQUENCE [LARGE SCALE GENOMIC DNA]</scope>
</reference>
<dbReference type="InterPro" id="IPR013094">
    <property type="entry name" value="AB_hydrolase_3"/>
</dbReference>
<evidence type="ECO:0000256" key="1">
    <source>
        <dbReference type="ARBA" id="ARBA00010515"/>
    </source>
</evidence>
<name>A0ABD1VB99_9LAMI</name>
<evidence type="ECO:0000313" key="3">
    <source>
        <dbReference type="EMBL" id="KAL2533868.1"/>
    </source>
</evidence>
<sequence>MVGNMVGKKVLNIGGKWLRTWTSKAVISWFYGLLGSGIMDGIRGRLDGYFLVVRTETLPGDVKILGRFLSYPYFWGSKPIESETKEKMEQNVAYKIWLFVYPSIPGGIDNPMINPFVDDVPSLSGLACLRLLVCLVEKDPLTSSGILYVESVKKSGWNIEVELVGVEGEDHCFHFFDPD</sequence>
<comment type="similarity">
    <text evidence="1">Belongs to the 'GDXG' lipolytic enzyme family.</text>
</comment>
<dbReference type="SUPFAM" id="SSF53474">
    <property type="entry name" value="alpha/beta-Hydrolases"/>
    <property type="match status" value="1"/>
</dbReference>
<dbReference type="Pfam" id="PF07859">
    <property type="entry name" value="Abhydrolase_3"/>
    <property type="match status" value="1"/>
</dbReference>
<dbReference type="Gene3D" id="3.40.50.1820">
    <property type="entry name" value="alpha/beta hydrolase"/>
    <property type="match status" value="1"/>
</dbReference>
<gene>
    <name evidence="3" type="ORF">Adt_07219</name>
</gene>
<evidence type="ECO:0000313" key="4">
    <source>
        <dbReference type="Proteomes" id="UP001604336"/>
    </source>
</evidence>
<protein>
    <submittedName>
        <fullName evidence="3">Carboxylesterase</fullName>
    </submittedName>
</protein>